<feature type="binding site" evidence="10">
    <location>
        <position position="219"/>
    </location>
    <ligand>
        <name>shikimate</name>
        <dbReference type="ChEBI" id="CHEBI:36208"/>
    </ligand>
</feature>
<dbReference type="Pfam" id="PF08501">
    <property type="entry name" value="Shikimate_dh_N"/>
    <property type="match status" value="1"/>
</dbReference>
<feature type="binding site" evidence="10">
    <location>
        <position position="240"/>
    </location>
    <ligand>
        <name>NADP(+)</name>
        <dbReference type="ChEBI" id="CHEBI:58349"/>
    </ligand>
</feature>
<protein>
    <recommendedName>
        <fullName evidence="10">Shikimate dehydrogenase (NADP(+))</fullName>
        <shortName evidence="10">SDH</shortName>
        <ecNumber evidence="10">1.1.1.25</ecNumber>
    </recommendedName>
</protein>
<dbReference type="GO" id="GO:0008652">
    <property type="term" value="P:amino acid biosynthetic process"/>
    <property type="evidence" value="ECO:0007669"/>
    <property type="project" value="UniProtKB-KW"/>
</dbReference>
<evidence type="ECO:0000259" key="11">
    <source>
        <dbReference type="Pfam" id="PF01488"/>
    </source>
</evidence>
<reference evidence="14 15" key="1">
    <citation type="submission" date="2019-08" db="EMBL/GenBank/DDBJ databases">
        <title>Bacillus genomes from the desert of Cuatro Cienegas, Coahuila.</title>
        <authorList>
            <person name="Olmedo-Alvarez G."/>
        </authorList>
    </citation>
    <scope>NUCLEOTIDE SEQUENCE [LARGE SCALE GENOMIC DNA]</scope>
    <source>
        <strain evidence="14 15">CH98b_3T</strain>
    </source>
</reference>
<dbReference type="CDD" id="cd01065">
    <property type="entry name" value="NAD_bind_Shikimate_DH"/>
    <property type="match status" value="1"/>
</dbReference>
<dbReference type="Gene3D" id="3.40.50.10860">
    <property type="entry name" value="Leucine Dehydrogenase, chain A, domain 1"/>
    <property type="match status" value="1"/>
</dbReference>
<dbReference type="EC" id="1.1.1.25" evidence="10"/>
<dbReference type="PANTHER" id="PTHR21089:SF1">
    <property type="entry name" value="BIFUNCTIONAL 3-DEHYDROQUINATE DEHYDRATASE_SHIKIMATE DEHYDROGENASE, CHLOROPLASTIC"/>
    <property type="match status" value="1"/>
</dbReference>
<feature type="binding site" evidence="10">
    <location>
        <position position="247"/>
    </location>
    <ligand>
        <name>shikimate</name>
        <dbReference type="ChEBI" id="CHEBI:36208"/>
    </ligand>
</feature>
<evidence type="ECO:0000313" key="15">
    <source>
        <dbReference type="Proteomes" id="UP000324517"/>
    </source>
</evidence>
<dbReference type="InterPro" id="IPR006151">
    <property type="entry name" value="Shikm_DH/Glu-tRNA_Rdtase"/>
</dbReference>
<evidence type="ECO:0000259" key="12">
    <source>
        <dbReference type="Pfam" id="PF08501"/>
    </source>
</evidence>
<evidence type="ECO:0000259" key="13">
    <source>
        <dbReference type="Pfam" id="PF18317"/>
    </source>
</evidence>
<dbReference type="UniPathway" id="UPA00053">
    <property type="reaction ID" value="UER00087"/>
</dbReference>
<comment type="function">
    <text evidence="10">Involved in the biosynthesis of the chorismate, which leads to the biosynthesis of aromatic amino acids. Catalyzes the reversible NADPH linked reduction of 3-dehydroshikimate (DHSA) to yield shikimate (SA).</text>
</comment>
<dbReference type="GO" id="GO:0009073">
    <property type="term" value="P:aromatic amino acid family biosynthetic process"/>
    <property type="evidence" value="ECO:0007669"/>
    <property type="project" value="UniProtKB-KW"/>
</dbReference>
<dbReference type="PANTHER" id="PTHR21089">
    <property type="entry name" value="SHIKIMATE DEHYDROGENASE"/>
    <property type="match status" value="1"/>
</dbReference>
<keyword evidence="3 10" id="KW-0521">NADP</keyword>
<comment type="pathway">
    <text evidence="1 10">Metabolic intermediate biosynthesis; chorismate biosynthesis; chorismate from D-erythrose 4-phosphate and phosphoenolpyruvate: step 4/7.</text>
</comment>
<dbReference type="GO" id="GO:0052734">
    <property type="term" value="F:shikimate 3-dehydrogenase (NAD+) activity"/>
    <property type="evidence" value="ECO:0007669"/>
    <property type="project" value="RHEA"/>
</dbReference>
<keyword evidence="5 10" id="KW-0057">Aromatic amino acid biosynthesis</keyword>
<dbReference type="SUPFAM" id="SSF53223">
    <property type="entry name" value="Aminoacid dehydrogenase-like, N-terminal domain"/>
    <property type="match status" value="1"/>
</dbReference>
<evidence type="ECO:0000256" key="10">
    <source>
        <dbReference type="HAMAP-Rule" id="MF_00222"/>
    </source>
</evidence>
<proteinExistence type="inferred from homology"/>
<evidence type="ECO:0000256" key="3">
    <source>
        <dbReference type="ARBA" id="ARBA00022857"/>
    </source>
</evidence>
<comment type="catalytic activity">
    <reaction evidence="6 10">
        <text>shikimate + NADP(+) = 3-dehydroshikimate + NADPH + H(+)</text>
        <dbReference type="Rhea" id="RHEA:17737"/>
        <dbReference type="ChEBI" id="CHEBI:15378"/>
        <dbReference type="ChEBI" id="CHEBI:16630"/>
        <dbReference type="ChEBI" id="CHEBI:36208"/>
        <dbReference type="ChEBI" id="CHEBI:57783"/>
        <dbReference type="ChEBI" id="CHEBI:58349"/>
        <dbReference type="EC" id="1.1.1.25"/>
    </reaction>
</comment>
<dbReference type="InterPro" id="IPR036291">
    <property type="entry name" value="NAD(P)-bd_dom_sf"/>
</dbReference>
<organism evidence="14 15">
    <name type="scientific">Sutcliffiella horikoshii</name>
    <dbReference type="NCBI Taxonomy" id="79883"/>
    <lineage>
        <taxon>Bacteria</taxon>
        <taxon>Bacillati</taxon>
        <taxon>Bacillota</taxon>
        <taxon>Bacilli</taxon>
        <taxon>Bacillales</taxon>
        <taxon>Bacillaceae</taxon>
        <taxon>Sutcliffiella</taxon>
    </lineage>
</organism>
<dbReference type="InterPro" id="IPR011342">
    <property type="entry name" value="Shikimate_DH"/>
</dbReference>
<feature type="binding site" evidence="10">
    <location>
        <position position="87"/>
    </location>
    <ligand>
        <name>shikimate</name>
        <dbReference type="ChEBI" id="CHEBI:36208"/>
    </ligand>
</feature>
<dbReference type="InterPro" id="IPR046346">
    <property type="entry name" value="Aminoacid_DH-like_N_sf"/>
</dbReference>
<feature type="domain" description="Quinate/shikimate 5-dehydrogenase/glutamyl-tRNA reductase" evidence="11">
    <location>
        <begin position="110"/>
        <end position="191"/>
    </location>
</feature>
<dbReference type="FunFam" id="3.40.50.720:FF:000086">
    <property type="entry name" value="Quinate/shikimate dehydrogenase"/>
    <property type="match status" value="1"/>
</dbReference>
<dbReference type="InterPro" id="IPR013708">
    <property type="entry name" value="Shikimate_DH-bd_N"/>
</dbReference>
<evidence type="ECO:0000256" key="4">
    <source>
        <dbReference type="ARBA" id="ARBA00023002"/>
    </source>
</evidence>
<dbReference type="Pfam" id="PF01488">
    <property type="entry name" value="Shikimate_DH"/>
    <property type="match status" value="1"/>
</dbReference>
<dbReference type="GO" id="GO:0009423">
    <property type="term" value="P:chorismate biosynthetic process"/>
    <property type="evidence" value="ECO:0007669"/>
    <property type="project" value="UniProtKB-UniRule"/>
</dbReference>
<dbReference type="RefSeq" id="WP_148979865.1">
    <property type="nucleotide sequence ID" value="NZ_JBNILM010000005.1"/>
</dbReference>
<feature type="binding site" evidence="10">
    <location>
        <begin position="125"/>
        <end position="129"/>
    </location>
    <ligand>
        <name>NADP(+)</name>
        <dbReference type="ChEBI" id="CHEBI:58349"/>
    </ligand>
</feature>
<dbReference type="HAMAP" id="MF_00222">
    <property type="entry name" value="Shikimate_DH_AroE"/>
    <property type="match status" value="1"/>
</dbReference>
<evidence type="ECO:0000256" key="2">
    <source>
        <dbReference type="ARBA" id="ARBA00022605"/>
    </source>
</evidence>
<sequence>MKSLYGVIGSPIAHSMSPLIHNDAFLQNGMDAHYHAFHVEPDQLETAVAGMRALGINGFNVTIPHKEAIIPLLDSVDDAALQIGAVNTVVNRDGELIGYNTDGRGFVEALKEVVKLKDKHVLIIGAGGAARAILFTLALEKGVQIDICNRTVSKAEDLIREFSLERITRSITVDQAAREIQRYDVVVQTTSVGMYPKINDIPLPLKSIKQHAVFTDIIYNPIETKLLREAKAIGAITQNGIHMFAYQAALAFEIWTGKFPDTVRMKKLVEEHLGGKTC</sequence>
<accession>A0A5D4TA42</accession>
<dbReference type="NCBIfam" id="TIGR00507">
    <property type="entry name" value="aroE"/>
    <property type="match status" value="1"/>
</dbReference>
<feature type="domain" description="Shikimate dehydrogenase substrate binding N-terminal" evidence="12">
    <location>
        <begin position="7"/>
        <end position="89"/>
    </location>
</feature>
<feature type="binding site" evidence="10">
    <location>
        <begin position="149"/>
        <end position="154"/>
    </location>
    <ligand>
        <name>NADP(+)</name>
        <dbReference type="ChEBI" id="CHEBI:58349"/>
    </ligand>
</feature>
<feature type="active site" description="Proton acceptor" evidence="10">
    <location>
        <position position="66"/>
    </location>
</feature>
<dbReference type="SUPFAM" id="SSF51735">
    <property type="entry name" value="NAD(P)-binding Rossmann-fold domains"/>
    <property type="match status" value="1"/>
</dbReference>
<keyword evidence="4 10" id="KW-0560">Oxidoreductase</keyword>
<dbReference type="OrthoDB" id="9792692at2"/>
<evidence type="ECO:0000256" key="5">
    <source>
        <dbReference type="ARBA" id="ARBA00023141"/>
    </source>
</evidence>
<gene>
    <name evidence="10 14" type="primary">aroE</name>
    <name evidence="14" type="ORF">FZC75_14975</name>
</gene>
<comment type="subunit">
    <text evidence="10">Homodimer.</text>
</comment>
<dbReference type="GO" id="GO:0004764">
    <property type="term" value="F:shikimate 3-dehydrogenase (NADP+) activity"/>
    <property type="evidence" value="ECO:0007669"/>
    <property type="project" value="UniProtKB-UniRule"/>
</dbReference>
<evidence type="ECO:0000313" key="14">
    <source>
        <dbReference type="EMBL" id="TYS71322.1"/>
    </source>
</evidence>
<dbReference type="EMBL" id="VTET01000007">
    <property type="protein sequence ID" value="TYS71322.1"/>
    <property type="molecule type" value="Genomic_DNA"/>
</dbReference>
<feature type="binding site" evidence="10">
    <location>
        <position position="62"/>
    </location>
    <ligand>
        <name>shikimate</name>
        <dbReference type="ChEBI" id="CHEBI:36208"/>
    </ligand>
</feature>
<dbReference type="InterPro" id="IPR022893">
    <property type="entry name" value="Shikimate_DH_fam"/>
</dbReference>
<dbReference type="Proteomes" id="UP000324517">
    <property type="component" value="Unassembled WGS sequence"/>
</dbReference>
<comment type="similarity">
    <text evidence="10">Belongs to the shikimate dehydrogenase family.</text>
</comment>
<feature type="binding site" evidence="10">
    <location>
        <position position="102"/>
    </location>
    <ligand>
        <name>shikimate</name>
        <dbReference type="ChEBI" id="CHEBI:36208"/>
    </ligand>
</feature>
<comment type="pathway">
    <text evidence="9">Aromatic compound metabolism; 3,4-dihydroxybenzoate biosynthesis; 3-dehydroquinate from D-quinate (NAD(+) route).</text>
</comment>
<evidence type="ECO:0000256" key="8">
    <source>
        <dbReference type="ARBA" id="ARBA00052329"/>
    </source>
</evidence>
<evidence type="ECO:0000256" key="9">
    <source>
        <dbReference type="ARBA" id="ARBA00060613"/>
    </source>
</evidence>
<dbReference type="Gene3D" id="3.40.50.720">
    <property type="entry name" value="NAD(P)-binding Rossmann-like Domain"/>
    <property type="match status" value="1"/>
</dbReference>
<evidence type="ECO:0000256" key="6">
    <source>
        <dbReference type="ARBA" id="ARBA00049442"/>
    </source>
</evidence>
<dbReference type="AlphaFoldDB" id="A0A5D4TA42"/>
<dbReference type="GO" id="GO:0050661">
    <property type="term" value="F:NADP binding"/>
    <property type="evidence" value="ECO:0007669"/>
    <property type="project" value="InterPro"/>
</dbReference>
<evidence type="ECO:0000256" key="1">
    <source>
        <dbReference type="ARBA" id="ARBA00004871"/>
    </source>
</evidence>
<evidence type="ECO:0000256" key="7">
    <source>
        <dbReference type="ARBA" id="ARBA00051639"/>
    </source>
</evidence>
<name>A0A5D4TA42_9BACI</name>
<feature type="domain" description="SDH C-terminal" evidence="13">
    <location>
        <begin position="240"/>
        <end position="270"/>
    </location>
</feature>
<comment type="catalytic activity">
    <reaction evidence="8">
        <text>shikimate + NAD(+) = 3-dehydroshikimate + NADH + H(+)</text>
        <dbReference type="Rhea" id="RHEA:17741"/>
        <dbReference type="ChEBI" id="CHEBI:15378"/>
        <dbReference type="ChEBI" id="CHEBI:16630"/>
        <dbReference type="ChEBI" id="CHEBI:36208"/>
        <dbReference type="ChEBI" id="CHEBI:57540"/>
        <dbReference type="ChEBI" id="CHEBI:57945"/>
    </reaction>
</comment>
<dbReference type="GO" id="GO:0030266">
    <property type="term" value="F:quinate 3-dehydrogenase (NAD+) activity"/>
    <property type="evidence" value="ECO:0007669"/>
    <property type="project" value="UniProtKB-EC"/>
</dbReference>
<dbReference type="GO" id="GO:0005829">
    <property type="term" value="C:cytosol"/>
    <property type="evidence" value="ECO:0007669"/>
    <property type="project" value="TreeGrafter"/>
</dbReference>
<feature type="binding site" evidence="10">
    <location>
        <position position="78"/>
    </location>
    <ligand>
        <name>NADP(+)</name>
        <dbReference type="ChEBI" id="CHEBI:58349"/>
    </ligand>
</feature>
<dbReference type="FunFam" id="3.40.50.10860:FF:000004">
    <property type="entry name" value="Quinate/shikimate dehydrogenase"/>
    <property type="match status" value="1"/>
</dbReference>
<feature type="binding site" evidence="10">
    <location>
        <position position="217"/>
    </location>
    <ligand>
        <name>NADP(+)</name>
        <dbReference type="ChEBI" id="CHEBI:58349"/>
    </ligand>
</feature>
<keyword evidence="2 10" id="KW-0028">Amino-acid biosynthesis</keyword>
<comment type="caution">
    <text evidence="14">The sequence shown here is derived from an EMBL/GenBank/DDBJ whole genome shotgun (WGS) entry which is preliminary data.</text>
</comment>
<dbReference type="GO" id="GO:0019632">
    <property type="term" value="P:shikimate metabolic process"/>
    <property type="evidence" value="ECO:0007669"/>
    <property type="project" value="InterPro"/>
</dbReference>
<dbReference type="Pfam" id="PF18317">
    <property type="entry name" value="SDH_C"/>
    <property type="match status" value="1"/>
</dbReference>
<comment type="catalytic activity">
    <reaction evidence="7">
        <text>L-quinate + NAD(+) = 3-dehydroquinate + NADH + H(+)</text>
        <dbReference type="Rhea" id="RHEA:22364"/>
        <dbReference type="ChEBI" id="CHEBI:15378"/>
        <dbReference type="ChEBI" id="CHEBI:29751"/>
        <dbReference type="ChEBI" id="CHEBI:32364"/>
        <dbReference type="ChEBI" id="CHEBI:57540"/>
        <dbReference type="ChEBI" id="CHEBI:57945"/>
        <dbReference type="EC" id="1.1.1.24"/>
    </reaction>
</comment>
<dbReference type="NCBIfam" id="NF001319">
    <property type="entry name" value="PRK00258.3-3"/>
    <property type="match status" value="1"/>
</dbReference>
<dbReference type="InterPro" id="IPR041121">
    <property type="entry name" value="SDH_C"/>
</dbReference>
<feature type="binding site" evidence="10">
    <location>
        <begin position="15"/>
        <end position="17"/>
    </location>
    <ligand>
        <name>shikimate</name>
        <dbReference type="ChEBI" id="CHEBI:36208"/>
    </ligand>
</feature>